<reference evidence="3 4" key="1">
    <citation type="submission" date="2019-01" db="EMBL/GenBank/DDBJ databases">
        <title>Genome sequence of the Antarctic species Gelidibacter gilvus ACAM 158(T).</title>
        <authorList>
            <person name="Bowman J.P."/>
        </authorList>
    </citation>
    <scope>NUCLEOTIDE SEQUENCE [LARGE SCALE GENOMIC DNA]</scope>
    <source>
        <strain evidence="3 4">IC158</strain>
    </source>
</reference>
<proteinExistence type="predicted"/>
<dbReference type="PROSITE" id="PS51257">
    <property type="entry name" value="PROKAR_LIPOPROTEIN"/>
    <property type="match status" value="1"/>
</dbReference>
<dbReference type="OrthoDB" id="5513217at2"/>
<dbReference type="Proteomes" id="UP000289792">
    <property type="component" value="Unassembled WGS sequence"/>
</dbReference>
<dbReference type="Pfam" id="PF11827">
    <property type="entry name" value="DUF3347"/>
    <property type="match status" value="1"/>
</dbReference>
<evidence type="ECO:0000313" key="4">
    <source>
        <dbReference type="Proteomes" id="UP000289792"/>
    </source>
</evidence>
<protein>
    <submittedName>
        <fullName evidence="3">DUF3347 domain-containing protein</fullName>
    </submittedName>
</protein>
<dbReference type="RefSeq" id="WP_129018675.1">
    <property type="nucleotide sequence ID" value="NZ_SDDZ01000015.1"/>
</dbReference>
<evidence type="ECO:0000313" key="3">
    <source>
        <dbReference type="EMBL" id="RXJ44629.1"/>
    </source>
</evidence>
<comment type="caution">
    <text evidence="3">The sequence shown here is derived from an EMBL/GenBank/DDBJ whole genome shotgun (WGS) entry which is preliminary data.</text>
</comment>
<feature type="region of interest" description="Disordered" evidence="1">
    <location>
        <begin position="27"/>
        <end position="56"/>
    </location>
</feature>
<sequence>MKNLRVTTTIIAMAFVGLTAMSCKDGQKEESSATMDSEVSQEQGSTSTSDAQNPESQQVLADYMSLKDALVATDEKAAADAGKKLESTLKSIKLDSYTSEEQKELKEIIESATEHAEHIGRSDMAHQREHFQMLNQDVTDMVAITGTANTLYQQFCPMYGEGGAWLSMEKEIRNPYFGSKMMKCGEVQKEIN</sequence>
<evidence type="ECO:0000259" key="2">
    <source>
        <dbReference type="Pfam" id="PF11827"/>
    </source>
</evidence>
<evidence type="ECO:0000256" key="1">
    <source>
        <dbReference type="SAM" id="MobiDB-lite"/>
    </source>
</evidence>
<dbReference type="EMBL" id="SDDZ01000015">
    <property type="protein sequence ID" value="RXJ44629.1"/>
    <property type="molecule type" value="Genomic_DNA"/>
</dbReference>
<gene>
    <name evidence="3" type="ORF">ESZ48_16865</name>
</gene>
<feature type="domain" description="DUF3347" evidence="2">
    <location>
        <begin position="59"/>
        <end position="149"/>
    </location>
</feature>
<keyword evidence="4" id="KW-1185">Reference proteome</keyword>
<organism evidence="3 4">
    <name type="scientific">Gelidibacter gilvus</name>
    <dbReference type="NCBI Taxonomy" id="59602"/>
    <lineage>
        <taxon>Bacteria</taxon>
        <taxon>Pseudomonadati</taxon>
        <taxon>Bacteroidota</taxon>
        <taxon>Flavobacteriia</taxon>
        <taxon>Flavobacteriales</taxon>
        <taxon>Flavobacteriaceae</taxon>
        <taxon>Gelidibacter</taxon>
    </lineage>
</organism>
<dbReference type="InterPro" id="IPR021782">
    <property type="entry name" value="DUF3347"/>
</dbReference>
<name>A0A4V1LMI0_9FLAO</name>
<feature type="compositionally biased region" description="Polar residues" evidence="1">
    <location>
        <begin position="32"/>
        <end position="56"/>
    </location>
</feature>
<dbReference type="AlphaFoldDB" id="A0A4V1LMI0"/>
<accession>A0A4V1LMI0</accession>